<sequence>MPRAMWSGSISFGLVNIPIKMVSATKSVDIHFHQIHEKTQCRVRQKLYCPQTDKEVPRDELVKGYEIAPDQYVILSDKELDAAAPKTGRTIEISEFVDLVSIDPIYYDKPYYLLPEERAAKAYQLLVNAMVKAGKVAIAKFVMRNKEYLAALRPLGNVICLETMRFTNEVILAEQLEGMPKPVPVDERELKMAQQLIDSLSEKFEPGKYSDEYSGRLQELIQKKIEGEEIITEAPPTEAEGRVINLMAALEESLARAGKKKKEFKQPRKRQSRAS</sequence>
<comment type="subunit">
    <text evidence="2">Homodimer. Interacts with LigD.</text>
</comment>
<dbReference type="HOGENOM" id="CLU_048975_0_1_7"/>
<evidence type="ECO:0000313" key="6">
    <source>
        <dbReference type="Proteomes" id="UP000006055"/>
    </source>
</evidence>
<dbReference type="CDD" id="cd00789">
    <property type="entry name" value="KU_like"/>
    <property type="match status" value="1"/>
</dbReference>
<dbReference type="InterPro" id="IPR006164">
    <property type="entry name" value="DNA_bd_Ku70/Ku80"/>
</dbReference>
<organism evidence="5 6">
    <name type="scientific">Desulfomonile tiedjei (strain ATCC 49306 / DSM 6799 / DCB-1)</name>
    <dbReference type="NCBI Taxonomy" id="706587"/>
    <lineage>
        <taxon>Bacteria</taxon>
        <taxon>Pseudomonadati</taxon>
        <taxon>Thermodesulfobacteriota</taxon>
        <taxon>Desulfomonilia</taxon>
        <taxon>Desulfomonilales</taxon>
        <taxon>Desulfomonilaceae</taxon>
        <taxon>Desulfomonile</taxon>
    </lineage>
</organism>
<dbReference type="eggNOG" id="COG1273">
    <property type="taxonomic scope" value="Bacteria"/>
</dbReference>
<dbReference type="PANTHER" id="PTHR41251">
    <property type="entry name" value="NON-HOMOLOGOUS END JOINING PROTEIN KU"/>
    <property type="match status" value="1"/>
</dbReference>
<keyword evidence="2" id="KW-0233">DNA recombination</keyword>
<feature type="domain" description="Ku" evidence="4">
    <location>
        <begin position="53"/>
        <end position="181"/>
    </location>
</feature>
<name>I4C655_DESTA</name>
<dbReference type="GO" id="GO:0006310">
    <property type="term" value="P:DNA recombination"/>
    <property type="evidence" value="ECO:0007669"/>
    <property type="project" value="UniProtKB-KW"/>
</dbReference>
<feature type="compositionally biased region" description="Basic residues" evidence="3">
    <location>
        <begin position="257"/>
        <end position="275"/>
    </location>
</feature>
<dbReference type="KEGG" id="dti:Desti_2360"/>
<evidence type="ECO:0000256" key="2">
    <source>
        <dbReference type="HAMAP-Rule" id="MF_01875"/>
    </source>
</evidence>
<dbReference type="InterPro" id="IPR009187">
    <property type="entry name" value="Prok_Ku"/>
</dbReference>
<dbReference type="PATRIC" id="fig|706587.4.peg.2709"/>
<dbReference type="EMBL" id="CP003360">
    <property type="protein sequence ID" value="AFM25046.1"/>
    <property type="molecule type" value="Genomic_DNA"/>
</dbReference>
<dbReference type="FunFam" id="2.40.290.10:FF:000004">
    <property type="entry name" value="Non-homologous end joining protein Ku"/>
    <property type="match status" value="1"/>
</dbReference>
<keyword evidence="2" id="KW-0234">DNA repair</keyword>
<dbReference type="OrthoDB" id="9795084at2"/>
<dbReference type="NCBIfam" id="TIGR02772">
    <property type="entry name" value="Ku_bact"/>
    <property type="match status" value="1"/>
</dbReference>
<evidence type="ECO:0000259" key="4">
    <source>
        <dbReference type="SMART" id="SM00559"/>
    </source>
</evidence>
<dbReference type="InterPro" id="IPR016194">
    <property type="entry name" value="SPOC-like_C_dom_sf"/>
</dbReference>
<feature type="region of interest" description="Disordered" evidence="3">
    <location>
        <begin position="256"/>
        <end position="275"/>
    </location>
</feature>
<dbReference type="GO" id="GO:0003690">
    <property type="term" value="F:double-stranded DNA binding"/>
    <property type="evidence" value="ECO:0007669"/>
    <property type="project" value="UniProtKB-UniRule"/>
</dbReference>
<protein>
    <recommendedName>
        <fullName evidence="2">Non-homologous end joining protein Ku</fullName>
    </recommendedName>
</protein>
<keyword evidence="1 2" id="KW-0238">DNA-binding</keyword>
<dbReference type="Proteomes" id="UP000006055">
    <property type="component" value="Chromosome"/>
</dbReference>
<comment type="function">
    <text evidence="2">With LigD forms a non-homologous end joining (NHEJ) DNA repair enzyme, which repairs dsDNA breaks with reduced fidelity. Binds linear dsDNA with 5'- and 3'- overhangs but not closed circular dsDNA nor ssDNA. Recruits and stimulates the ligase activity of LigD.</text>
</comment>
<keyword evidence="2" id="KW-0227">DNA damage</keyword>
<dbReference type="RefSeq" id="WP_014810189.1">
    <property type="nucleotide sequence ID" value="NC_018025.1"/>
</dbReference>
<evidence type="ECO:0000313" key="5">
    <source>
        <dbReference type="EMBL" id="AFM25046.1"/>
    </source>
</evidence>
<evidence type="ECO:0000256" key="1">
    <source>
        <dbReference type="ARBA" id="ARBA00023125"/>
    </source>
</evidence>
<dbReference type="PANTHER" id="PTHR41251:SF1">
    <property type="entry name" value="NON-HOMOLOGOUS END JOINING PROTEIN KU"/>
    <property type="match status" value="1"/>
</dbReference>
<dbReference type="PIRSF" id="PIRSF006493">
    <property type="entry name" value="Prok_Ku"/>
    <property type="match status" value="1"/>
</dbReference>
<dbReference type="STRING" id="706587.Desti_2360"/>
<dbReference type="HAMAP" id="MF_01875">
    <property type="entry name" value="Prokaryotic_Ku"/>
    <property type="match status" value="1"/>
</dbReference>
<gene>
    <name evidence="2" type="primary">ku</name>
    <name evidence="5" type="ordered locus">Desti_2360</name>
</gene>
<comment type="similarity">
    <text evidence="2">Belongs to the prokaryotic Ku family.</text>
</comment>
<dbReference type="Gene3D" id="2.40.290.10">
    <property type="match status" value="1"/>
</dbReference>
<dbReference type="AlphaFoldDB" id="I4C655"/>
<reference evidence="6" key="1">
    <citation type="submission" date="2012-06" db="EMBL/GenBank/DDBJ databases">
        <title>Complete sequence of chromosome of Desulfomonile tiedjei DSM 6799.</title>
        <authorList>
            <person name="Lucas S."/>
            <person name="Copeland A."/>
            <person name="Lapidus A."/>
            <person name="Glavina del Rio T."/>
            <person name="Dalin E."/>
            <person name="Tice H."/>
            <person name="Bruce D."/>
            <person name="Goodwin L."/>
            <person name="Pitluck S."/>
            <person name="Peters L."/>
            <person name="Ovchinnikova G."/>
            <person name="Zeytun A."/>
            <person name="Lu M."/>
            <person name="Kyrpides N."/>
            <person name="Mavromatis K."/>
            <person name="Ivanova N."/>
            <person name="Brettin T."/>
            <person name="Detter J.C."/>
            <person name="Han C."/>
            <person name="Larimer F."/>
            <person name="Land M."/>
            <person name="Hauser L."/>
            <person name="Markowitz V."/>
            <person name="Cheng J.-F."/>
            <person name="Hugenholtz P."/>
            <person name="Woyke T."/>
            <person name="Wu D."/>
            <person name="Spring S."/>
            <person name="Schroeder M."/>
            <person name="Brambilla E."/>
            <person name="Klenk H.-P."/>
            <person name="Eisen J.A."/>
        </authorList>
    </citation>
    <scope>NUCLEOTIDE SEQUENCE [LARGE SCALE GENOMIC DNA]</scope>
    <source>
        <strain evidence="6">ATCC 49306 / DSM 6799 / DCB-1</strain>
    </source>
</reference>
<accession>I4C655</accession>
<keyword evidence="6" id="KW-1185">Reference proteome</keyword>
<dbReference type="GO" id="GO:0006303">
    <property type="term" value="P:double-strand break repair via nonhomologous end joining"/>
    <property type="evidence" value="ECO:0007669"/>
    <property type="project" value="UniProtKB-UniRule"/>
</dbReference>
<evidence type="ECO:0000256" key="3">
    <source>
        <dbReference type="SAM" id="MobiDB-lite"/>
    </source>
</evidence>
<proteinExistence type="inferred from homology"/>
<dbReference type="SMART" id="SM00559">
    <property type="entry name" value="Ku78"/>
    <property type="match status" value="1"/>
</dbReference>
<dbReference type="SUPFAM" id="SSF100939">
    <property type="entry name" value="SPOC domain-like"/>
    <property type="match status" value="1"/>
</dbReference>
<dbReference type="Pfam" id="PF02735">
    <property type="entry name" value="Ku"/>
    <property type="match status" value="1"/>
</dbReference>